<gene>
    <name evidence="1" type="ORF">HNQ88_004276</name>
</gene>
<comment type="caution">
    <text evidence="1">The sequence shown here is derived from an EMBL/GenBank/DDBJ whole genome shotgun (WGS) entry which is preliminary data.</text>
</comment>
<keyword evidence="2" id="KW-1185">Reference proteome</keyword>
<sequence length="220" mass="25564">MQQPDKDRILGLLIGKMPVREFESWLFKDLELESRIGSDMYFDLIDIDYRDSNSSCIVSQTLMGKHIDPVELKDFKYHKVLEQAGWYHGRKTEQTVTSKKLTPELKNARDILTEFGGLELISPYKCDYWTPRNICFPETIERLSHGVKYGLDKPLICFAHIDDFNSALYIDDENNYYLLDDIANIDLFRFKGNELSTLLQNLMGLDEQGNFELTGSSNRK</sequence>
<evidence type="ECO:0000313" key="2">
    <source>
        <dbReference type="Proteomes" id="UP001185092"/>
    </source>
</evidence>
<dbReference type="Proteomes" id="UP001185092">
    <property type="component" value="Unassembled WGS sequence"/>
</dbReference>
<reference evidence="1" key="1">
    <citation type="submission" date="2023-07" db="EMBL/GenBank/DDBJ databases">
        <title>Genomic Encyclopedia of Type Strains, Phase IV (KMG-IV): sequencing the most valuable type-strain genomes for metagenomic binning, comparative biology and taxonomic classification.</title>
        <authorList>
            <person name="Goeker M."/>
        </authorList>
    </citation>
    <scope>NUCLEOTIDE SEQUENCE</scope>
    <source>
        <strain evidence="1">DSM 26174</strain>
    </source>
</reference>
<name>A0AAE3XSJ0_9BACT</name>
<dbReference type="EMBL" id="JAVDQD010000006">
    <property type="protein sequence ID" value="MDR6241200.1"/>
    <property type="molecule type" value="Genomic_DNA"/>
</dbReference>
<dbReference type="AlphaFoldDB" id="A0AAE3XSJ0"/>
<proteinExistence type="predicted"/>
<accession>A0AAE3XSJ0</accession>
<evidence type="ECO:0000313" key="1">
    <source>
        <dbReference type="EMBL" id="MDR6241200.1"/>
    </source>
</evidence>
<dbReference type="RefSeq" id="WP_309941784.1">
    <property type="nucleotide sequence ID" value="NZ_AP025305.1"/>
</dbReference>
<organism evidence="1 2">
    <name type="scientific">Aureibacter tunicatorum</name>
    <dbReference type="NCBI Taxonomy" id="866807"/>
    <lineage>
        <taxon>Bacteria</taxon>
        <taxon>Pseudomonadati</taxon>
        <taxon>Bacteroidota</taxon>
        <taxon>Cytophagia</taxon>
        <taxon>Cytophagales</taxon>
        <taxon>Persicobacteraceae</taxon>
        <taxon>Aureibacter</taxon>
    </lineage>
</organism>
<protein>
    <submittedName>
        <fullName evidence="1">Uncharacterized protein</fullName>
    </submittedName>
</protein>